<keyword evidence="1" id="KW-0472">Membrane</keyword>
<name>A0AAJ6B8Z7_9SPHI</name>
<evidence type="ECO:0000313" key="4">
    <source>
        <dbReference type="Proteomes" id="UP001214530"/>
    </source>
</evidence>
<proteinExistence type="predicted"/>
<feature type="transmembrane region" description="Helical" evidence="1">
    <location>
        <begin position="51"/>
        <end position="74"/>
    </location>
</feature>
<reference evidence="3" key="1">
    <citation type="submission" date="2023-03" db="EMBL/GenBank/DDBJ databases">
        <title>Andean soil-derived lignocellulolytic bacterial consortium as a source of novel taxa and putative plastic-active enzymes.</title>
        <authorList>
            <person name="Diaz-Garcia L."/>
            <person name="Chuvochina M."/>
            <person name="Feuerriegel G."/>
            <person name="Bunk B."/>
            <person name="Sproer C."/>
            <person name="Streit W.R."/>
            <person name="Rodriguez L.M."/>
            <person name="Overmann J."/>
            <person name="Jimenez D.J."/>
        </authorList>
    </citation>
    <scope>NUCLEOTIDE SEQUENCE</scope>
    <source>
        <strain evidence="3">MAG 3858</strain>
    </source>
</reference>
<accession>A0AAJ6B8Z7</accession>
<dbReference type="Proteomes" id="UP001214530">
    <property type="component" value="Chromosome"/>
</dbReference>
<feature type="transmembrane region" description="Helical" evidence="1">
    <location>
        <begin position="86"/>
        <end position="103"/>
    </location>
</feature>
<dbReference type="SMART" id="SM00850">
    <property type="entry name" value="LytTR"/>
    <property type="match status" value="1"/>
</dbReference>
<evidence type="ECO:0000259" key="2">
    <source>
        <dbReference type="PROSITE" id="PS50930"/>
    </source>
</evidence>
<dbReference type="GO" id="GO:0000156">
    <property type="term" value="F:phosphorelay response regulator activity"/>
    <property type="evidence" value="ECO:0007669"/>
    <property type="project" value="InterPro"/>
</dbReference>
<dbReference type="PANTHER" id="PTHR37299:SF1">
    <property type="entry name" value="STAGE 0 SPORULATION PROTEIN A HOMOLOG"/>
    <property type="match status" value="1"/>
</dbReference>
<gene>
    <name evidence="3" type="ORF">P0Y49_07670</name>
</gene>
<sequence length="290" mass="32728">MIDLKNFLRQPYPFPDRTAIAALVIGVGIGLLMLLLQPFGLSNVFVQHYHLFLAGYGLVSFLVLLFNGLLVIKLFSEFNWNIIRQISWSCWSVFCLGIANYAYTFEVMDDFPFSISALLTFQVYTFFIAIIPITILVLIRQNRLLRMNKNAAEVLNNNLTPTAVSKDFAETVVLTAENNKTQLDIKVGDLAFIESEGNYIQVYARENGSIAATTIRSSIVKAETELAGHPQMIKCHRAFIVNSDFIEHIKGNAQGYRLGIKGSNKEVYVSRQYTKLIKSCFLSQKRAVHP</sequence>
<evidence type="ECO:0000313" key="3">
    <source>
        <dbReference type="EMBL" id="WEK21016.1"/>
    </source>
</evidence>
<keyword evidence="1" id="KW-0812">Transmembrane</keyword>
<dbReference type="GO" id="GO:0003677">
    <property type="term" value="F:DNA binding"/>
    <property type="evidence" value="ECO:0007669"/>
    <property type="project" value="UniProtKB-KW"/>
</dbReference>
<dbReference type="InterPro" id="IPR046947">
    <property type="entry name" value="LytR-like"/>
</dbReference>
<feature type="transmembrane region" description="Helical" evidence="1">
    <location>
        <begin position="115"/>
        <end position="139"/>
    </location>
</feature>
<feature type="transmembrane region" description="Helical" evidence="1">
    <location>
        <begin position="20"/>
        <end position="39"/>
    </location>
</feature>
<protein>
    <submittedName>
        <fullName evidence="3">LytTR family transcriptional regulator DNA-binding domain-containing protein</fullName>
    </submittedName>
</protein>
<feature type="domain" description="HTH LytTR-type" evidence="2">
    <location>
        <begin position="174"/>
        <end position="283"/>
    </location>
</feature>
<dbReference type="AlphaFoldDB" id="A0AAJ6B8Z7"/>
<dbReference type="Gene3D" id="2.40.50.1020">
    <property type="entry name" value="LytTr DNA-binding domain"/>
    <property type="match status" value="1"/>
</dbReference>
<dbReference type="PROSITE" id="PS50930">
    <property type="entry name" value="HTH_LYTTR"/>
    <property type="match status" value="1"/>
</dbReference>
<dbReference type="PANTHER" id="PTHR37299">
    <property type="entry name" value="TRANSCRIPTIONAL REGULATOR-RELATED"/>
    <property type="match status" value="1"/>
</dbReference>
<dbReference type="EMBL" id="CP119313">
    <property type="protein sequence ID" value="WEK21016.1"/>
    <property type="molecule type" value="Genomic_DNA"/>
</dbReference>
<dbReference type="Pfam" id="PF04397">
    <property type="entry name" value="LytTR"/>
    <property type="match status" value="1"/>
</dbReference>
<keyword evidence="1" id="KW-1133">Transmembrane helix</keyword>
<evidence type="ECO:0000256" key="1">
    <source>
        <dbReference type="SAM" id="Phobius"/>
    </source>
</evidence>
<keyword evidence="3" id="KW-0238">DNA-binding</keyword>
<dbReference type="InterPro" id="IPR007492">
    <property type="entry name" value="LytTR_DNA-bd_dom"/>
</dbReference>
<organism evidence="3 4">
    <name type="scientific">Candidatus Pedobacter colombiensis</name>
    <dbReference type="NCBI Taxonomy" id="3121371"/>
    <lineage>
        <taxon>Bacteria</taxon>
        <taxon>Pseudomonadati</taxon>
        <taxon>Bacteroidota</taxon>
        <taxon>Sphingobacteriia</taxon>
        <taxon>Sphingobacteriales</taxon>
        <taxon>Sphingobacteriaceae</taxon>
        <taxon>Pedobacter</taxon>
    </lineage>
</organism>